<organism evidence="2 3">
    <name type="scientific">Dechloromonas denitrificans</name>
    <dbReference type="NCBI Taxonomy" id="281362"/>
    <lineage>
        <taxon>Bacteria</taxon>
        <taxon>Pseudomonadati</taxon>
        <taxon>Pseudomonadota</taxon>
        <taxon>Betaproteobacteria</taxon>
        <taxon>Rhodocyclales</taxon>
        <taxon>Azonexaceae</taxon>
        <taxon>Dechloromonas</taxon>
    </lineage>
</organism>
<dbReference type="Proteomes" id="UP000070186">
    <property type="component" value="Unassembled WGS sequence"/>
</dbReference>
<dbReference type="SUPFAM" id="SSF47781">
    <property type="entry name" value="RuvA domain 2-like"/>
    <property type="match status" value="1"/>
</dbReference>
<feature type="region of interest" description="Disordered" evidence="1">
    <location>
        <begin position="266"/>
        <end position="311"/>
    </location>
</feature>
<dbReference type="EMBL" id="LODL01000013">
    <property type="protein sequence ID" value="KXB31355.1"/>
    <property type="molecule type" value="Genomic_DNA"/>
</dbReference>
<evidence type="ECO:0000313" key="2">
    <source>
        <dbReference type="EMBL" id="KXB31355.1"/>
    </source>
</evidence>
<feature type="compositionally biased region" description="Basic and acidic residues" evidence="1">
    <location>
        <begin position="287"/>
        <end position="297"/>
    </location>
</feature>
<dbReference type="STRING" id="281362.AT959_06685"/>
<dbReference type="Pfam" id="PF12836">
    <property type="entry name" value="HHH_3"/>
    <property type="match status" value="1"/>
</dbReference>
<dbReference type="Gene3D" id="1.10.150.320">
    <property type="entry name" value="Photosystem II 12 kDa extrinsic protein"/>
    <property type="match status" value="1"/>
</dbReference>
<dbReference type="InterPro" id="IPR010994">
    <property type="entry name" value="RuvA_2-like"/>
</dbReference>
<dbReference type="AlphaFoldDB" id="A0A133XK82"/>
<feature type="compositionally biased region" description="Low complexity" evidence="1">
    <location>
        <begin position="302"/>
        <end position="311"/>
    </location>
</feature>
<comment type="caution">
    <text evidence="2">The sequence shown here is derived from an EMBL/GenBank/DDBJ whole genome shotgun (WGS) entry which is preliminary data.</text>
</comment>
<evidence type="ECO:0008006" key="4">
    <source>
        <dbReference type="Google" id="ProtNLM"/>
    </source>
</evidence>
<evidence type="ECO:0000313" key="3">
    <source>
        <dbReference type="Proteomes" id="UP000070186"/>
    </source>
</evidence>
<evidence type="ECO:0000256" key="1">
    <source>
        <dbReference type="SAM" id="MobiDB-lite"/>
    </source>
</evidence>
<gene>
    <name evidence="2" type="ORF">AT959_06685</name>
</gene>
<sequence>MRAFSTAKQAAFMTYISPAHTSSRLGANHGYRFDGDFVHLNAEVDFSAADLDAGQAWAVQLWASDNGFACGELSGVKVAEMAIQPLAGVLATACCHAMPPAGAVDQTLALALVSYAADALPQVRDLAVYATRESFYQPRLSGQVDCTLADGAAVIAIDTIANPRAADNLSGTLALEVWALDAPYAGGAWTGSPVASVIVGVLAGGNEWTNCLFNVPAALPATGAALTVMLREWTPAGYVTRDYRNIAAPPLQVEKTAMPAVDVAETAKAKPQPVEKAAAKTPAPAAKPEKPVQEAVKKPARKAAASKPAAKSVSVNRASEAELLAVKGLPPSVARAIIAARPFAMLDEVCKAKGMGPKMLAKLRDLLVL</sequence>
<accession>A0A133XK82</accession>
<proteinExistence type="predicted"/>
<protein>
    <recommendedName>
        <fullName evidence="4">Helix-hairpin-helix DNA-binding motif class 1 domain-containing protein</fullName>
    </recommendedName>
</protein>
<name>A0A133XK82_9RHOO</name>
<reference evidence="2 3" key="1">
    <citation type="submission" date="2015-12" db="EMBL/GenBank/DDBJ databases">
        <title>Nitrous oxide reduction kinetics distinguish bacteria harboring typical versus atypical NosZ.</title>
        <authorList>
            <person name="Yoon S."/>
            <person name="Nissen S."/>
            <person name="Park D."/>
            <person name="Sanford R.A."/>
            <person name="Loeffler F.E."/>
        </authorList>
    </citation>
    <scope>NUCLEOTIDE SEQUENCE [LARGE SCALE GENOMIC DNA]</scope>
    <source>
        <strain evidence="2 3">ATCC BAA-841</strain>
    </source>
</reference>
<keyword evidence="3" id="KW-1185">Reference proteome</keyword>
<feature type="compositionally biased region" description="Low complexity" evidence="1">
    <location>
        <begin position="275"/>
        <end position="286"/>
    </location>
</feature>